<dbReference type="AlphaFoldDB" id="A0A438FDU2"/>
<gene>
    <name evidence="8" type="primary">VvCHDh000035_44</name>
    <name evidence="8" type="ORF">CK203_110677</name>
</gene>
<comment type="similarity">
    <text evidence="1">Belongs to the disease resistance NB-LRR family.</text>
</comment>
<dbReference type="InterPro" id="IPR002182">
    <property type="entry name" value="NB-ARC"/>
</dbReference>
<dbReference type="Proteomes" id="UP000288805">
    <property type="component" value="Unassembled WGS sequence"/>
</dbReference>
<keyword evidence="5" id="KW-0175">Coiled coil</keyword>
<dbReference type="PRINTS" id="PR00364">
    <property type="entry name" value="DISEASERSIST"/>
</dbReference>
<keyword evidence="3" id="KW-0611">Plant defense</keyword>
<evidence type="ECO:0000256" key="1">
    <source>
        <dbReference type="ARBA" id="ARBA00008894"/>
    </source>
</evidence>
<proteinExistence type="inferred from homology"/>
<dbReference type="GO" id="GO:0043531">
    <property type="term" value="F:ADP binding"/>
    <property type="evidence" value="ECO:0007669"/>
    <property type="project" value="InterPro"/>
</dbReference>
<dbReference type="Gene3D" id="3.80.10.10">
    <property type="entry name" value="Ribonuclease Inhibitor"/>
    <property type="match status" value="1"/>
</dbReference>
<dbReference type="SUPFAM" id="SSF52540">
    <property type="entry name" value="P-loop containing nucleoside triphosphate hydrolases"/>
    <property type="match status" value="1"/>
</dbReference>
<dbReference type="InterPro" id="IPR032675">
    <property type="entry name" value="LRR_dom_sf"/>
</dbReference>
<dbReference type="EMBL" id="QGNW01000975">
    <property type="protein sequence ID" value="RVW58159.1"/>
    <property type="molecule type" value="Genomic_DNA"/>
</dbReference>
<dbReference type="PANTHER" id="PTHR33463">
    <property type="entry name" value="NB-ARC DOMAIN-CONTAINING PROTEIN-RELATED"/>
    <property type="match status" value="1"/>
</dbReference>
<evidence type="ECO:0000259" key="6">
    <source>
        <dbReference type="Pfam" id="PF00931"/>
    </source>
</evidence>
<dbReference type="Pfam" id="PF00931">
    <property type="entry name" value="NB-ARC"/>
    <property type="match status" value="1"/>
</dbReference>
<feature type="domain" description="Disease resistance protein At4g27190-like leucine-rich repeats" evidence="7">
    <location>
        <begin position="670"/>
        <end position="807"/>
    </location>
</feature>
<dbReference type="InterPro" id="IPR027417">
    <property type="entry name" value="P-loop_NTPase"/>
</dbReference>
<dbReference type="InterPro" id="IPR042197">
    <property type="entry name" value="Apaf_helical"/>
</dbReference>
<dbReference type="Gene3D" id="3.40.50.300">
    <property type="entry name" value="P-loop containing nucleotide triphosphate hydrolases"/>
    <property type="match status" value="1"/>
</dbReference>
<accession>A0A438FDU2</accession>
<evidence type="ECO:0000256" key="2">
    <source>
        <dbReference type="ARBA" id="ARBA00022741"/>
    </source>
</evidence>
<feature type="domain" description="NB-ARC" evidence="6">
    <location>
        <begin position="98"/>
        <end position="242"/>
    </location>
</feature>
<dbReference type="InterPro" id="IPR057135">
    <property type="entry name" value="At4g27190-like_LRR"/>
</dbReference>
<evidence type="ECO:0000256" key="5">
    <source>
        <dbReference type="SAM" id="Coils"/>
    </source>
</evidence>
<dbReference type="GO" id="GO:0005524">
    <property type="term" value="F:ATP binding"/>
    <property type="evidence" value="ECO:0007669"/>
    <property type="project" value="UniProtKB-KW"/>
</dbReference>
<evidence type="ECO:0000256" key="3">
    <source>
        <dbReference type="ARBA" id="ARBA00022821"/>
    </source>
</evidence>
<keyword evidence="4" id="KW-0067">ATP-binding</keyword>
<dbReference type="Gene3D" id="1.10.8.430">
    <property type="entry name" value="Helical domain of apoptotic protease-activating factors"/>
    <property type="match status" value="1"/>
</dbReference>
<dbReference type="GO" id="GO:0006952">
    <property type="term" value="P:defense response"/>
    <property type="evidence" value="ECO:0007669"/>
    <property type="project" value="UniProtKB-KW"/>
</dbReference>
<organism evidence="8 9">
    <name type="scientific">Vitis vinifera</name>
    <name type="common">Grape</name>
    <dbReference type="NCBI Taxonomy" id="29760"/>
    <lineage>
        <taxon>Eukaryota</taxon>
        <taxon>Viridiplantae</taxon>
        <taxon>Streptophyta</taxon>
        <taxon>Embryophyta</taxon>
        <taxon>Tracheophyta</taxon>
        <taxon>Spermatophyta</taxon>
        <taxon>Magnoliopsida</taxon>
        <taxon>eudicotyledons</taxon>
        <taxon>Gunneridae</taxon>
        <taxon>Pentapetalae</taxon>
        <taxon>rosids</taxon>
        <taxon>Vitales</taxon>
        <taxon>Vitaceae</taxon>
        <taxon>Viteae</taxon>
        <taxon>Vitis</taxon>
    </lineage>
</organism>
<reference evidence="8 9" key="1">
    <citation type="journal article" date="2018" name="PLoS Genet.">
        <title>Population sequencing reveals clonal diversity and ancestral inbreeding in the grapevine cultivar Chardonnay.</title>
        <authorList>
            <person name="Roach M.J."/>
            <person name="Johnson D.L."/>
            <person name="Bohlmann J."/>
            <person name="van Vuuren H.J."/>
            <person name="Jones S.J."/>
            <person name="Pretorius I.S."/>
            <person name="Schmidt S.A."/>
            <person name="Borneman A.R."/>
        </authorList>
    </citation>
    <scope>NUCLEOTIDE SEQUENCE [LARGE SCALE GENOMIC DNA]</scope>
    <source>
        <strain evidence="9">cv. Chardonnay</strain>
        <tissue evidence="8">Leaf</tissue>
    </source>
</reference>
<sequence>MVEIVVSVAAKVSEYLVDPAVRQLGYLFNYRANIEHLSLQVEKLRDARARLQHSVDEAIGNGHIIEDDSRYQLSREARKKAGVAVQILGDRQFEKDRVWGLGGVGKSTLVKQVAEKAEQEKLFRKVVMVPVFQTPDFKGIQQQIADKLGMKFEEVSEQGRADRLHQRIKQENTILIILDDLWAELELEKVGIPSPDDHKGCKLVLTSRNKQVLLNEMSTQKDFRVQHLQEDETWILFKNTAGDSIENPELQPIAVDVAKECAGLPIAIVTVAKALKNKNVSIWKDALQQLKSQTSTNITGMKTKVYSSLKLSYEHLEGDEVKSLCLLCGLFSSYIHIRDLLKYGVGLRLFQGTNTLEEAKNRIDTLVDNLKSSNFLLETGHNAVVRMHDHVRSTARKIASEQRHVFTHQKTTVRVEKWPRIDELQKLTCENPKHIFEGMKQLKVLDFSRMQLPSLPLSIQCLANLRTLCLDGCKLGDIVIIAELKKLEILSLMDSDIEQLPREIAQLTHLRLFDLKSSFKLKLYSMGGEGKSNACLAELKHLSHLTSLDIQIPDAKLLPKDIVFENLVRYRIFVGDVWSWEEIFEANSTLKLNKFDTSLHLVDGISKLLKRTEDLHLRELCGGTNVLSKLNREGFLKLKHLNVESSPEIQYIVNSMDLTSSHGAFPVMETLSLNQLINLQEVCHGQFPAGCFGCLRKVEVEDCDGLKFLFSLSVARGLSRLEETKVTRCKSMFEMVSQGRKEIKEVAVNVPLFPELRSLTLEDLPKLKVLMLQEIRDGQLLLSLGGNLRSLKLQNCMSLLKLFPPSLLQNLEELIVENCGQLEHVFDLEGLNVDDGHVGLLPKLGKLRLIGSTKVEAYMQLWQLQKSFLFFYGFCSCRQYHIP</sequence>
<dbReference type="InterPro" id="IPR050905">
    <property type="entry name" value="Plant_NBS-LRR"/>
</dbReference>
<evidence type="ECO:0000259" key="7">
    <source>
        <dbReference type="Pfam" id="PF23247"/>
    </source>
</evidence>
<name>A0A438FDU2_VITVI</name>
<evidence type="ECO:0000313" key="8">
    <source>
        <dbReference type="EMBL" id="RVW58159.1"/>
    </source>
</evidence>
<protein>
    <submittedName>
        <fullName evidence="8">Putative disease resistance protein</fullName>
    </submittedName>
</protein>
<evidence type="ECO:0000256" key="4">
    <source>
        <dbReference type="ARBA" id="ARBA00022840"/>
    </source>
</evidence>
<feature type="coiled-coil region" evidence="5">
    <location>
        <begin position="27"/>
        <end position="61"/>
    </location>
</feature>
<keyword evidence="2" id="KW-0547">Nucleotide-binding</keyword>
<dbReference type="SUPFAM" id="SSF52058">
    <property type="entry name" value="L domain-like"/>
    <property type="match status" value="1"/>
</dbReference>
<dbReference type="PANTHER" id="PTHR33463:SF198">
    <property type="entry name" value="RPP4C3"/>
    <property type="match status" value="1"/>
</dbReference>
<comment type="caution">
    <text evidence="8">The sequence shown here is derived from an EMBL/GenBank/DDBJ whole genome shotgun (WGS) entry which is preliminary data.</text>
</comment>
<evidence type="ECO:0000313" key="9">
    <source>
        <dbReference type="Proteomes" id="UP000288805"/>
    </source>
</evidence>
<dbReference type="Pfam" id="PF23247">
    <property type="entry name" value="LRR_RPS2"/>
    <property type="match status" value="1"/>
</dbReference>